<feature type="signal peptide" evidence="1">
    <location>
        <begin position="1"/>
        <end position="30"/>
    </location>
</feature>
<dbReference type="Proteomes" id="UP000295302">
    <property type="component" value="Unassembled WGS sequence"/>
</dbReference>
<dbReference type="EMBL" id="SMKQ01000002">
    <property type="protein sequence ID" value="TDD56952.1"/>
    <property type="molecule type" value="Genomic_DNA"/>
</dbReference>
<accession>A0A4R4ZJQ4</accession>
<organism evidence="2 3">
    <name type="scientific">Nonomuraea terrae</name>
    <dbReference type="NCBI Taxonomy" id="2530383"/>
    <lineage>
        <taxon>Bacteria</taxon>
        <taxon>Bacillati</taxon>
        <taxon>Actinomycetota</taxon>
        <taxon>Actinomycetes</taxon>
        <taxon>Streptosporangiales</taxon>
        <taxon>Streptosporangiaceae</taxon>
        <taxon>Nonomuraea</taxon>
    </lineage>
</organism>
<dbReference type="OrthoDB" id="3544025at2"/>
<evidence type="ECO:0000256" key="1">
    <source>
        <dbReference type="SAM" id="SignalP"/>
    </source>
</evidence>
<evidence type="ECO:0000313" key="3">
    <source>
        <dbReference type="Proteomes" id="UP000295302"/>
    </source>
</evidence>
<sequence length="109" mass="11288">MRSTKLTFAWGLAGAASLCIALGSAVPASAESGSGVTFWSGDFTGQSVTLPASTACATLPFTAHSESNDTDTTIRVYETTDCTGRALAYPPTDIHSFPTFDGRSFRAVG</sequence>
<keyword evidence="3" id="KW-1185">Reference proteome</keyword>
<comment type="caution">
    <text evidence="2">The sequence shown here is derived from an EMBL/GenBank/DDBJ whole genome shotgun (WGS) entry which is preliminary data.</text>
</comment>
<dbReference type="AlphaFoldDB" id="A0A4R4ZJQ4"/>
<dbReference type="RefSeq" id="WP_132608277.1">
    <property type="nucleotide sequence ID" value="NZ_SMKQ01000002.1"/>
</dbReference>
<feature type="chain" id="PRO_5020882148" description="Beta/gamma crystallin 'Greek key' domain-containing protein" evidence="1">
    <location>
        <begin position="31"/>
        <end position="109"/>
    </location>
</feature>
<evidence type="ECO:0000313" key="2">
    <source>
        <dbReference type="EMBL" id="TDD56952.1"/>
    </source>
</evidence>
<proteinExistence type="predicted"/>
<gene>
    <name evidence="2" type="ORF">E1286_01205</name>
</gene>
<keyword evidence="1" id="KW-0732">Signal</keyword>
<evidence type="ECO:0008006" key="4">
    <source>
        <dbReference type="Google" id="ProtNLM"/>
    </source>
</evidence>
<protein>
    <recommendedName>
        <fullName evidence="4">Beta/gamma crystallin 'Greek key' domain-containing protein</fullName>
    </recommendedName>
</protein>
<name>A0A4R4ZJQ4_9ACTN</name>
<reference evidence="2 3" key="1">
    <citation type="submission" date="2019-03" db="EMBL/GenBank/DDBJ databases">
        <title>Draft genome sequences of novel Actinobacteria.</title>
        <authorList>
            <person name="Sahin N."/>
            <person name="Ay H."/>
            <person name="Saygin H."/>
        </authorList>
    </citation>
    <scope>NUCLEOTIDE SEQUENCE [LARGE SCALE GENOMIC DNA]</scope>
    <source>
        <strain evidence="2 3">CH32</strain>
    </source>
</reference>